<dbReference type="GO" id="GO:0046872">
    <property type="term" value="F:metal ion binding"/>
    <property type="evidence" value="ECO:0007669"/>
    <property type="project" value="UniProtKB-KW"/>
</dbReference>
<dbReference type="CDD" id="cd02968">
    <property type="entry name" value="SCO"/>
    <property type="match status" value="1"/>
</dbReference>
<keyword evidence="4" id="KW-1015">Disulfide bond</keyword>
<proteinExistence type="inferred from homology"/>
<evidence type="ECO:0000256" key="2">
    <source>
        <dbReference type="ARBA" id="ARBA00023008"/>
    </source>
</evidence>
<protein>
    <submittedName>
        <fullName evidence="6">SCO family protein</fullName>
    </submittedName>
</protein>
<feature type="binding site" evidence="3">
    <location>
        <position position="75"/>
    </location>
    <ligand>
        <name>Cu cation</name>
        <dbReference type="ChEBI" id="CHEBI:23378"/>
    </ligand>
</feature>
<evidence type="ECO:0000256" key="1">
    <source>
        <dbReference type="ARBA" id="ARBA00010996"/>
    </source>
</evidence>
<evidence type="ECO:0000256" key="3">
    <source>
        <dbReference type="PIRSR" id="PIRSR603782-1"/>
    </source>
</evidence>
<dbReference type="PANTHER" id="PTHR12151">
    <property type="entry name" value="ELECTRON TRANSPORT PROTIN SCO1/SENC FAMILY MEMBER"/>
    <property type="match status" value="1"/>
</dbReference>
<feature type="binding site" evidence="3">
    <location>
        <position position="71"/>
    </location>
    <ligand>
        <name>Cu cation</name>
        <dbReference type="ChEBI" id="CHEBI:23378"/>
    </ligand>
</feature>
<evidence type="ECO:0000313" key="7">
    <source>
        <dbReference type="Proteomes" id="UP000243469"/>
    </source>
</evidence>
<sequence>MTVLRNLLLLTALMLVAVAIAFYLRPQPLEQRLALGEQLGGEFTLQAKQGDLKLEDYRGKVVLFFIGYASCPDICPTALAMAATGLYELTDEEQSEVVGIFMSVDPERDSVDKLATFAHYFHPNFIGATSDRENIDKIVKQYGAFYRKVELDGSAMGYAIDHSARIYFINKEGKLAKAAPHTSSPAELANEIRNLL</sequence>
<evidence type="ECO:0000259" key="5">
    <source>
        <dbReference type="PROSITE" id="PS51352"/>
    </source>
</evidence>
<dbReference type="Pfam" id="PF02630">
    <property type="entry name" value="SCO1-SenC"/>
    <property type="match status" value="1"/>
</dbReference>
<evidence type="ECO:0000313" key="6">
    <source>
        <dbReference type="EMBL" id="PIE25520.1"/>
    </source>
</evidence>
<dbReference type="Proteomes" id="UP000243469">
    <property type="component" value="Unassembled WGS sequence"/>
</dbReference>
<dbReference type="EMBL" id="PDSH01000003">
    <property type="protein sequence ID" value="PIE25520.1"/>
    <property type="molecule type" value="Genomic_DNA"/>
</dbReference>
<dbReference type="Gene3D" id="3.40.30.10">
    <property type="entry name" value="Glutaredoxin"/>
    <property type="match status" value="1"/>
</dbReference>
<dbReference type="AlphaFoldDB" id="A0A2G6JQM6"/>
<comment type="similarity">
    <text evidence="1">Belongs to the SCO1/2 family.</text>
</comment>
<keyword evidence="3" id="KW-0479">Metal-binding</keyword>
<reference evidence="6 7" key="1">
    <citation type="submission" date="2017-10" db="EMBL/GenBank/DDBJ databases">
        <title>Novel microbial diversity and functional potential in the marine mammal oral microbiome.</title>
        <authorList>
            <person name="Dudek N.K."/>
            <person name="Sun C.L."/>
            <person name="Burstein D."/>
            <person name="Kantor R.S."/>
            <person name="Aliaga Goltsman D.S."/>
            <person name="Bik E.M."/>
            <person name="Thomas B.C."/>
            <person name="Banfield J.F."/>
            <person name="Relman D.A."/>
        </authorList>
    </citation>
    <scope>NUCLEOTIDE SEQUENCE [LARGE SCALE GENOMIC DNA]</scope>
    <source>
        <strain evidence="6">DOLJORAL78_47_21</strain>
    </source>
</reference>
<dbReference type="InterPro" id="IPR036249">
    <property type="entry name" value="Thioredoxin-like_sf"/>
</dbReference>
<feature type="binding site" evidence="3">
    <location>
        <position position="162"/>
    </location>
    <ligand>
        <name>Cu cation</name>
        <dbReference type="ChEBI" id="CHEBI:23378"/>
    </ligand>
</feature>
<name>A0A2G6JQM6_NEPCE</name>
<dbReference type="PANTHER" id="PTHR12151:SF25">
    <property type="entry name" value="LINALOOL DEHYDRATASE_ISOMERASE DOMAIN-CONTAINING PROTEIN"/>
    <property type="match status" value="1"/>
</dbReference>
<feature type="domain" description="Thioredoxin" evidence="5">
    <location>
        <begin position="34"/>
        <end position="196"/>
    </location>
</feature>
<accession>A0A2G6JQM6</accession>
<comment type="caution">
    <text evidence="6">The sequence shown here is derived from an EMBL/GenBank/DDBJ whole genome shotgun (WGS) entry which is preliminary data.</text>
</comment>
<dbReference type="PROSITE" id="PS51352">
    <property type="entry name" value="THIOREDOXIN_2"/>
    <property type="match status" value="1"/>
</dbReference>
<dbReference type="InterPro" id="IPR003782">
    <property type="entry name" value="SCO1/SenC"/>
</dbReference>
<dbReference type="InterPro" id="IPR013766">
    <property type="entry name" value="Thioredoxin_domain"/>
</dbReference>
<organism evidence="6 7">
    <name type="scientific">Neptuniibacter caesariensis</name>
    <dbReference type="NCBI Taxonomy" id="207954"/>
    <lineage>
        <taxon>Bacteria</taxon>
        <taxon>Pseudomonadati</taxon>
        <taxon>Pseudomonadota</taxon>
        <taxon>Gammaproteobacteria</taxon>
        <taxon>Oceanospirillales</taxon>
        <taxon>Oceanospirillaceae</taxon>
        <taxon>Neptuniibacter</taxon>
    </lineage>
</organism>
<evidence type="ECO:0000256" key="4">
    <source>
        <dbReference type="PIRSR" id="PIRSR603782-2"/>
    </source>
</evidence>
<dbReference type="SUPFAM" id="SSF52833">
    <property type="entry name" value="Thioredoxin-like"/>
    <property type="match status" value="1"/>
</dbReference>
<keyword evidence="2 3" id="KW-0186">Copper</keyword>
<gene>
    <name evidence="6" type="ORF">CSA60_00070</name>
</gene>
<feature type="disulfide bond" description="Redox-active" evidence="4">
    <location>
        <begin position="71"/>
        <end position="75"/>
    </location>
</feature>